<accession>A0A3S9HMZ6</accession>
<dbReference type="RefSeq" id="WP_126128848.1">
    <property type="nucleotide sequence ID" value="NZ_CP034464.1"/>
</dbReference>
<keyword evidence="2" id="KW-1185">Reference proteome</keyword>
<reference evidence="1 2" key="1">
    <citation type="journal article" date="2011" name="Int. J. Syst. Evol. Microbiol.">
        <title>Description of Undibacterium oligocarboniphilum sp. nov., isolated from purified water, and Undibacterium pigrum strain CCUG 49012 as the type strain of Undibacterium parvum sp. nov., and emended descriptions of the genus Undibacterium and the species Undibacterium pigrum.</title>
        <authorList>
            <person name="Eder W."/>
            <person name="Wanner G."/>
            <person name="Ludwig W."/>
            <person name="Busse H.J."/>
            <person name="Ziemke-Kageler F."/>
            <person name="Lang E."/>
        </authorList>
    </citation>
    <scope>NUCLEOTIDE SEQUENCE [LARGE SCALE GENOMIC DNA]</scope>
    <source>
        <strain evidence="1 2">DSM 23061</strain>
    </source>
</reference>
<sequence length="83" mass="9433">MNTNLDVKKATGFCPVASICVKLNLLKTAFLRVRLPRLDLQATASGTIWGKHVGKRIHKHSVNQFWVFCALQYKILQKNLRAL</sequence>
<evidence type="ECO:0000313" key="2">
    <source>
        <dbReference type="Proteomes" id="UP000275663"/>
    </source>
</evidence>
<organism evidence="1 2">
    <name type="scientific">Undibacterium parvum</name>
    <dbReference type="NCBI Taxonomy" id="401471"/>
    <lineage>
        <taxon>Bacteria</taxon>
        <taxon>Pseudomonadati</taxon>
        <taxon>Pseudomonadota</taxon>
        <taxon>Betaproteobacteria</taxon>
        <taxon>Burkholderiales</taxon>
        <taxon>Oxalobacteraceae</taxon>
        <taxon>Undibacterium</taxon>
    </lineage>
</organism>
<dbReference type="EMBL" id="CP034464">
    <property type="protein sequence ID" value="AZP13476.1"/>
    <property type="molecule type" value="Genomic_DNA"/>
</dbReference>
<dbReference type="AlphaFoldDB" id="A0A3S9HMZ6"/>
<name>A0A3S9HMZ6_9BURK</name>
<gene>
    <name evidence="1" type="ORF">EJN92_16675</name>
</gene>
<proteinExistence type="predicted"/>
<dbReference type="KEGG" id="upv:EJN92_16675"/>
<protein>
    <submittedName>
        <fullName evidence="1">Uncharacterized protein</fullName>
    </submittedName>
</protein>
<evidence type="ECO:0000313" key="1">
    <source>
        <dbReference type="EMBL" id="AZP13476.1"/>
    </source>
</evidence>
<dbReference type="Proteomes" id="UP000275663">
    <property type="component" value="Chromosome"/>
</dbReference>